<evidence type="ECO:0000313" key="3">
    <source>
        <dbReference type="Proteomes" id="UP001431221"/>
    </source>
</evidence>
<proteinExistence type="predicted"/>
<keyword evidence="1" id="KW-0812">Transmembrane</keyword>
<keyword evidence="1" id="KW-1133">Transmembrane helix</keyword>
<keyword evidence="3" id="KW-1185">Reference proteome</keyword>
<dbReference type="EMBL" id="JALNMJ010000015">
    <property type="protein sequence ID" value="MCK7614395.1"/>
    <property type="molecule type" value="Genomic_DNA"/>
</dbReference>
<gene>
    <name evidence="2" type="ORF">M0H32_19670</name>
</gene>
<organism evidence="2 3">
    <name type="scientific">Roseibium sediminicola</name>
    <dbReference type="NCBI Taxonomy" id="2933272"/>
    <lineage>
        <taxon>Bacteria</taxon>
        <taxon>Pseudomonadati</taxon>
        <taxon>Pseudomonadota</taxon>
        <taxon>Alphaproteobacteria</taxon>
        <taxon>Hyphomicrobiales</taxon>
        <taxon>Stappiaceae</taxon>
        <taxon>Roseibium</taxon>
    </lineage>
</organism>
<keyword evidence="1" id="KW-0472">Membrane</keyword>
<sequence length="166" mass="18101">MPNFLVRREKEILTCSAIFGAAGVAIGFIVTIIQLGNSSEQIARAQRTLENGNAYMIQTDARKIVSSVFNDPALQKLLFAPTPGDASETDMRQALVSVGMIFSFYSDVFELGKRSALPAGVYDEFGQDFCGILGTKSGIIKSYWEAALKNPVTATKFTEMKNGWCP</sequence>
<dbReference type="RefSeq" id="WP_248156938.1">
    <property type="nucleotide sequence ID" value="NZ_JALNMJ010000015.1"/>
</dbReference>
<reference evidence="2" key="1">
    <citation type="submission" date="2022-04" db="EMBL/GenBank/DDBJ databases">
        <title>Roseibium sp. CAU 1639 isolated from mud.</title>
        <authorList>
            <person name="Kim W."/>
        </authorList>
    </citation>
    <scope>NUCLEOTIDE SEQUENCE</scope>
    <source>
        <strain evidence="2">CAU 1639</strain>
    </source>
</reference>
<evidence type="ECO:0000313" key="2">
    <source>
        <dbReference type="EMBL" id="MCK7614395.1"/>
    </source>
</evidence>
<comment type="caution">
    <text evidence="2">The sequence shown here is derived from an EMBL/GenBank/DDBJ whole genome shotgun (WGS) entry which is preliminary data.</text>
</comment>
<feature type="transmembrane region" description="Helical" evidence="1">
    <location>
        <begin position="12"/>
        <end position="36"/>
    </location>
</feature>
<dbReference type="Proteomes" id="UP001431221">
    <property type="component" value="Unassembled WGS sequence"/>
</dbReference>
<name>A0ABT0GZX8_9HYPH</name>
<protein>
    <submittedName>
        <fullName evidence="2">Uncharacterized protein</fullName>
    </submittedName>
</protein>
<accession>A0ABT0GZX8</accession>
<evidence type="ECO:0000256" key="1">
    <source>
        <dbReference type="SAM" id="Phobius"/>
    </source>
</evidence>